<gene>
    <name evidence="7" type="ORF">IFDJLNFL_0158</name>
    <name evidence="8" type="ORF">MTDSW087_02680</name>
</gene>
<dbReference type="InterPro" id="IPR051459">
    <property type="entry name" value="Cytochrome_c-type_DH"/>
</dbReference>
<dbReference type="PANTHER" id="PTHR35008">
    <property type="entry name" value="BLL4482 PROTEIN-RELATED"/>
    <property type="match status" value="1"/>
</dbReference>
<dbReference type="PANTHER" id="PTHR35008:SF8">
    <property type="entry name" value="ALCOHOL DEHYDROGENASE CYTOCHROME C SUBUNIT"/>
    <property type="match status" value="1"/>
</dbReference>
<keyword evidence="10" id="KW-1185">Reference proteome</keyword>
<accession>A0A564FYM8</accession>
<dbReference type="InterPro" id="IPR036909">
    <property type="entry name" value="Cyt_c-like_dom_sf"/>
</dbReference>
<evidence type="ECO:0000256" key="5">
    <source>
        <dbReference type="SAM" id="MobiDB-lite"/>
    </source>
</evidence>
<evidence type="ECO:0000259" key="6">
    <source>
        <dbReference type="PROSITE" id="PS51007"/>
    </source>
</evidence>
<evidence type="ECO:0000256" key="4">
    <source>
        <dbReference type="PROSITE-ProRule" id="PRU00433"/>
    </source>
</evidence>
<feature type="domain" description="Cytochrome c" evidence="6">
    <location>
        <begin position="87"/>
        <end position="174"/>
    </location>
</feature>
<dbReference type="Gene3D" id="1.10.760.10">
    <property type="entry name" value="Cytochrome c-like domain"/>
    <property type="match status" value="1"/>
</dbReference>
<feature type="region of interest" description="Disordered" evidence="5">
    <location>
        <begin position="1"/>
        <end position="27"/>
    </location>
</feature>
<dbReference type="GO" id="GO:0020037">
    <property type="term" value="F:heme binding"/>
    <property type="evidence" value="ECO:0007669"/>
    <property type="project" value="InterPro"/>
</dbReference>
<dbReference type="EMBL" id="BPQI01000004">
    <property type="protein sequence ID" value="GJD54289.1"/>
    <property type="molecule type" value="Genomic_DNA"/>
</dbReference>
<dbReference type="GO" id="GO:0046872">
    <property type="term" value="F:metal ion binding"/>
    <property type="evidence" value="ECO:0007669"/>
    <property type="project" value="UniProtKB-KW"/>
</dbReference>
<keyword evidence="2 4" id="KW-0479">Metal-binding</keyword>
<dbReference type="PROSITE" id="PS51007">
    <property type="entry name" value="CYTC"/>
    <property type="match status" value="1"/>
</dbReference>
<keyword evidence="3 4" id="KW-0408">Iron</keyword>
<dbReference type="EMBL" id="CABFVH010000015">
    <property type="protein sequence ID" value="VUF12984.1"/>
    <property type="molecule type" value="Genomic_DNA"/>
</dbReference>
<evidence type="ECO:0000256" key="2">
    <source>
        <dbReference type="ARBA" id="ARBA00022723"/>
    </source>
</evidence>
<reference evidence="7" key="2">
    <citation type="journal article" date="2021" name="Front. Microbiol.">
        <title>Comprehensive Comparative Genomics and Phenotyping of Methylobacterium Species.</title>
        <authorList>
            <person name="Alessa O."/>
            <person name="Ogura Y."/>
            <person name="Fujitani Y."/>
            <person name="Takami H."/>
            <person name="Hayashi T."/>
            <person name="Sahin N."/>
            <person name="Tani A."/>
        </authorList>
    </citation>
    <scope>NUCLEOTIDE SEQUENCE</scope>
    <source>
        <strain evidence="7">DSM 22415</strain>
    </source>
</reference>
<proteinExistence type="predicted"/>
<evidence type="ECO:0000313" key="7">
    <source>
        <dbReference type="EMBL" id="GJD54289.1"/>
    </source>
</evidence>
<organism evidence="8 9">
    <name type="scientific">Methylobacterium dankookense</name>
    <dbReference type="NCBI Taxonomy" id="560405"/>
    <lineage>
        <taxon>Bacteria</taxon>
        <taxon>Pseudomonadati</taxon>
        <taxon>Pseudomonadota</taxon>
        <taxon>Alphaproteobacteria</taxon>
        <taxon>Hyphomicrobiales</taxon>
        <taxon>Methylobacteriaceae</taxon>
        <taxon>Methylobacterium</taxon>
    </lineage>
</organism>
<dbReference type="Proteomes" id="UP000401717">
    <property type="component" value="Unassembled WGS sequence"/>
</dbReference>
<evidence type="ECO:0000256" key="3">
    <source>
        <dbReference type="ARBA" id="ARBA00023004"/>
    </source>
</evidence>
<evidence type="ECO:0000256" key="1">
    <source>
        <dbReference type="ARBA" id="ARBA00022617"/>
    </source>
</evidence>
<name>A0A564FYM8_9HYPH</name>
<keyword evidence="1 4" id="KW-0349">Heme</keyword>
<feature type="region of interest" description="Disordered" evidence="5">
    <location>
        <begin position="194"/>
        <end position="214"/>
    </location>
</feature>
<protein>
    <recommendedName>
        <fullName evidence="6">Cytochrome c domain-containing protein</fullName>
    </recommendedName>
</protein>
<dbReference type="SUPFAM" id="SSF46626">
    <property type="entry name" value="Cytochrome c"/>
    <property type="match status" value="1"/>
</dbReference>
<dbReference type="OrthoDB" id="9779283at2"/>
<dbReference type="InterPro" id="IPR009056">
    <property type="entry name" value="Cyt_c-like_dom"/>
</dbReference>
<evidence type="ECO:0000313" key="9">
    <source>
        <dbReference type="Proteomes" id="UP000401717"/>
    </source>
</evidence>
<dbReference type="AlphaFoldDB" id="A0A564FYM8"/>
<dbReference type="Pfam" id="PF00034">
    <property type="entry name" value="Cytochrom_C"/>
    <property type="match status" value="1"/>
</dbReference>
<reference evidence="7" key="3">
    <citation type="submission" date="2021-08" db="EMBL/GenBank/DDBJ databases">
        <authorList>
            <person name="Tani A."/>
            <person name="Ola A."/>
            <person name="Ogura Y."/>
            <person name="Katsura K."/>
            <person name="Hayashi T."/>
        </authorList>
    </citation>
    <scope>NUCLEOTIDE SEQUENCE</scope>
    <source>
        <strain evidence="7">DSM 22415</strain>
    </source>
</reference>
<dbReference type="RefSeq" id="WP_144764599.1">
    <property type="nucleotide sequence ID" value="NZ_BPQI01000004.1"/>
</dbReference>
<dbReference type="Proteomes" id="UP001055303">
    <property type="component" value="Unassembled WGS sequence"/>
</dbReference>
<sequence length="214" mass="22169">MASSRPRARSAEVDSASAREGAPGRRPGFAVGHGSRWVLAAAALAALAAAAQAGPRYGLGRPATQAEIAAWDIDIDRDGRKLPPGSGSVAQGRTLFAAQCAGCHGAKGEGGSGERLVGGQGSLASGKPLKTVGSFWPYAPTLFDYIRRAMPLNAPQSLTSEEVYAVSAYVLNLNGLVPDDTVLDAAALAAVRMPNRDGFRPDPRPDVPLRARPE</sequence>
<evidence type="ECO:0000313" key="8">
    <source>
        <dbReference type="EMBL" id="VUF12984.1"/>
    </source>
</evidence>
<reference evidence="8 9" key="1">
    <citation type="submission" date="2019-06" db="EMBL/GenBank/DDBJ databases">
        <authorList>
            <person name="Rodrigo-Torres L."/>
            <person name="Arahal R. D."/>
            <person name="Lucena T."/>
        </authorList>
    </citation>
    <scope>NUCLEOTIDE SEQUENCE [LARGE SCALE GENOMIC DNA]</scope>
    <source>
        <strain evidence="8 9">SW08-7</strain>
    </source>
</reference>
<evidence type="ECO:0000313" key="10">
    <source>
        <dbReference type="Proteomes" id="UP001055303"/>
    </source>
</evidence>
<dbReference type="GO" id="GO:0009055">
    <property type="term" value="F:electron transfer activity"/>
    <property type="evidence" value="ECO:0007669"/>
    <property type="project" value="InterPro"/>
</dbReference>